<feature type="transmembrane region" description="Helical" evidence="1">
    <location>
        <begin position="166"/>
        <end position="183"/>
    </location>
</feature>
<feature type="transmembrane region" description="Helical" evidence="1">
    <location>
        <begin position="12"/>
        <end position="30"/>
    </location>
</feature>
<organism evidence="2 3">
    <name type="scientific">Clostridium kluyveri</name>
    <dbReference type="NCBI Taxonomy" id="1534"/>
    <lineage>
        <taxon>Bacteria</taxon>
        <taxon>Bacillati</taxon>
        <taxon>Bacillota</taxon>
        <taxon>Clostridia</taxon>
        <taxon>Eubacteriales</taxon>
        <taxon>Clostridiaceae</taxon>
        <taxon>Clostridium</taxon>
    </lineage>
</organism>
<name>A0A1L5FCS5_CLOKL</name>
<dbReference type="EMBL" id="CP018335">
    <property type="protein sequence ID" value="APM40801.1"/>
    <property type="molecule type" value="Genomic_DNA"/>
</dbReference>
<dbReference type="AlphaFoldDB" id="A0A1L5FCS5"/>
<proteinExistence type="predicted"/>
<protein>
    <submittedName>
        <fullName evidence="2">Uncharacterized protein</fullName>
    </submittedName>
</protein>
<feature type="transmembrane region" description="Helical" evidence="1">
    <location>
        <begin position="50"/>
        <end position="68"/>
    </location>
</feature>
<evidence type="ECO:0000313" key="2">
    <source>
        <dbReference type="EMBL" id="APM40801.1"/>
    </source>
</evidence>
<keyword evidence="1" id="KW-0472">Membrane</keyword>
<keyword evidence="1" id="KW-1133">Transmembrane helix</keyword>
<evidence type="ECO:0000313" key="3">
    <source>
        <dbReference type="Proteomes" id="UP000184604"/>
    </source>
</evidence>
<accession>A0A1L5FCS5</accession>
<dbReference type="RefSeq" id="WP_073540361.1">
    <property type="nucleotide sequence ID" value="NZ_CP018335.1"/>
</dbReference>
<dbReference type="Proteomes" id="UP000184604">
    <property type="component" value="Chromosome"/>
</dbReference>
<feature type="transmembrane region" description="Helical" evidence="1">
    <location>
        <begin position="98"/>
        <end position="124"/>
    </location>
</feature>
<evidence type="ECO:0000256" key="1">
    <source>
        <dbReference type="SAM" id="Phobius"/>
    </source>
</evidence>
<sequence>MIYRIINRRRLFIVILFYLVLGSFCYLDVLTNTQIYFFGSTMLSSPDNNIIAGIYMMVIFPLVAVFLLSDMFLEDEKLSLTYIWYAKCGVFKYHIKNILYMSIIVFVITFLGFGFNLMLSYISFGNINISFNSMFSDYNLESYMHDITNFDLLLKSPIKFFVLKNTYIALYGVLFAQFAYLISTFIKNRYIIILLPTLIYNAGGLFVSVLGNPGDSLYLLLYPNFSASIKHPQFINIYAIIIVVINIFLFFLMIKREKEYV</sequence>
<feature type="transmembrane region" description="Helical" evidence="1">
    <location>
        <begin position="234"/>
        <end position="254"/>
    </location>
</feature>
<reference evidence="2 3" key="1">
    <citation type="submission" date="2016-12" db="EMBL/GenBank/DDBJ databases">
        <title>Complete genome sequence of Clostridium kluyveri JZZ isolated from the pit mud of a Chinese flavor liquor-making factory.</title>
        <authorList>
            <person name="Wang Y."/>
        </authorList>
    </citation>
    <scope>NUCLEOTIDE SEQUENCE [LARGE SCALE GENOMIC DNA]</scope>
    <source>
        <strain evidence="2 3">JZZ</strain>
    </source>
</reference>
<gene>
    <name evidence="2" type="ORF">BS101_19850</name>
</gene>
<keyword evidence="1" id="KW-0812">Transmembrane</keyword>
<feature type="transmembrane region" description="Helical" evidence="1">
    <location>
        <begin position="190"/>
        <end position="214"/>
    </location>
</feature>